<protein>
    <recommendedName>
        <fullName evidence="2">AAA+ ATPase domain-containing protein</fullName>
    </recommendedName>
</protein>
<feature type="compositionally biased region" description="Basic and acidic residues" evidence="1">
    <location>
        <begin position="65"/>
        <end position="83"/>
    </location>
</feature>
<dbReference type="InterPro" id="IPR027417">
    <property type="entry name" value="P-loop_NTPase"/>
</dbReference>
<dbReference type="Gene3D" id="3.40.50.300">
    <property type="entry name" value="P-loop containing nucleotide triphosphate hydrolases"/>
    <property type="match status" value="1"/>
</dbReference>
<reference evidence="4" key="1">
    <citation type="journal article" date="2017" name="Nat. Ecol. Evol.">
        <title>Genome expansion and lineage-specific genetic innovations in the forest pathogenic fungi Armillaria.</title>
        <authorList>
            <person name="Sipos G."/>
            <person name="Prasanna A.N."/>
            <person name="Walter M.C."/>
            <person name="O'Connor E."/>
            <person name="Balint B."/>
            <person name="Krizsan K."/>
            <person name="Kiss B."/>
            <person name="Hess J."/>
            <person name="Varga T."/>
            <person name="Slot J."/>
            <person name="Riley R."/>
            <person name="Boka B."/>
            <person name="Rigling D."/>
            <person name="Barry K."/>
            <person name="Lee J."/>
            <person name="Mihaltcheva S."/>
            <person name="LaButti K."/>
            <person name="Lipzen A."/>
            <person name="Waldron R."/>
            <person name="Moloney N.M."/>
            <person name="Sperisen C."/>
            <person name="Kredics L."/>
            <person name="Vagvoelgyi C."/>
            <person name="Patrignani A."/>
            <person name="Fitzpatrick D."/>
            <person name="Nagy I."/>
            <person name="Doyle S."/>
            <person name="Anderson J.B."/>
            <person name="Grigoriev I.V."/>
            <person name="Gueldener U."/>
            <person name="Muensterkoetter M."/>
            <person name="Nagy L.G."/>
        </authorList>
    </citation>
    <scope>NUCLEOTIDE SEQUENCE [LARGE SCALE GENOMIC DNA]</scope>
    <source>
        <strain evidence="4">C18/9</strain>
    </source>
</reference>
<dbReference type="SUPFAM" id="SSF52540">
    <property type="entry name" value="P-loop containing nucleoside triphosphate hydrolases"/>
    <property type="match status" value="1"/>
</dbReference>
<evidence type="ECO:0000256" key="1">
    <source>
        <dbReference type="SAM" id="MobiDB-lite"/>
    </source>
</evidence>
<dbReference type="PANTHER" id="PTHR46411:SF3">
    <property type="entry name" value="AAA+ ATPASE DOMAIN-CONTAINING PROTEIN"/>
    <property type="match status" value="1"/>
</dbReference>
<dbReference type="SMART" id="SM00382">
    <property type="entry name" value="AAA"/>
    <property type="match status" value="1"/>
</dbReference>
<dbReference type="Pfam" id="PF22942">
    <property type="entry name" value="DUF7025"/>
    <property type="match status" value="1"/>
</dbReference>
<dbReference type="OMA" id="DECLQIM"/>
<dbReference type="CDD" id="cd19481">
    <property type="entry name" value="RecA-like_protease"/>
    <property type="match status" value="1"/>
</dbReference>
<dbReference type="Pfam" id="PF00004">
    <property type="entry name" value="AAA"/>
    <property type="match status" value="1"/>
</dbReference>
<keyword evidence="4" id="KW-1185">Reference proteome</keyword>
<feature type="region of interest" description="Disordered" evidence="1">
    <location>
        <begin position="35"/>
        <end position="83"/>
    </location>
</feature>
<dbReference type="Proteomes" id="UP000219338">
    <property type="component" value="Unassembled WGS sequence"/>
</dbReference>
<evidence type="ECO:0000313" key="3">
    <source>
        <dbReference type="EMBL" id="SJL10168.1"/>
    </source>
</evidence>
<dbReference type="InterPro" id="IPR003959">
    <property type="entry name" value="ATPase_AAA_core"/>
</dbReference>
<accession>A0A284RN49</accession>
<dbReference type="GO" id="GO:0016887">
    <property type="term" value="F:ATP hydrolysis activity"/>
    <property type="evidence" value="ECO:0007669"/>
    <property type="project" value="InterPro"/>
</dbReference>
<gene>
    <name evidence="3" type="ORF">ARMOST_13552</name>
</gene>
<dbReference type="GO" id="GO:0005524">
    <property type="term" value="F:ATP binding"/>
    <property type="evidence" value="ECO:0007669"/>
    <property type="project" value="InterPro"/>
</dbReference>
<evidence type="ECO:0000313" key="4">
    <source>
        <dbReference type="Proteomes" id="UP000219338"/>
    </source>
</evidence>
<feature type="compositionally biased region" description="Polar residues" evidence="1">
    <location>
        <begin position="35"/>
        <end position="44"/>
    </location>
</feature>
<sequence>MSYKSLTSSSYLFIFSFMPSVESLNITVVVRSDTSPSLSKVTTVSKGPRPPSPSPSTDSETMSPTEKDETTANEEEPKPDKSKTEIVCDRYLRRFQVWDPEEFEYVPYDPSGNTHDSETTPKKEDETNYFYIDTRYQSKRSEPRVWVTNFSKPLLSFLRVTVGDDFFSMNPEYLVTSFFPKLSLMRKKLAIARSFALSDKTHTHDECLQIMKSVGMNDMDKDEDEDEAEDSTPESDIIQQVKELVKHVEVLVNFLEEEFKPTADRVVLARSYGHAEFDLLQYFFEPGQEVVTTDEFGKQIAFIIEKTYYYSTSCGRIFNVEGYGWLWDGSSYSRNDIERDWREYKAKVSSLPVSDLTPRVKAELKARGRLYTALSGVHYKVYKTKRVIVDQMAYDNRSGYTRDPDECIPELDENHLHLLPSEVYGFNLGTKRWSHFLVEELTEVVFDEHAWDHLVLDEDIKTLIKGLVEVTKNKNSSSKMIGDVISGKGGGLISVLHGPPGTGKTLTAESVAELLRRPLYMVGSSELSSDSSALERNLRSTLSLATAWDAVLLIDEADVFLEQRSLHELERNALVSVALRVLEYHRGVLFLTTNRIKTFDEAFLSRFSIAIKYPELDAASRQVIWQKFFSLADCVVSPKDLEGLAAKPFNGRTIKNMVRTAQALALSSDKPLGIEHVRVVVRAQEKFLDDQYQFTYYKRKPPTFILLSPIQGVAVRNTH</sequence>
<dbReference type="STRING" id="47428.A0A284RN49"/>
<dbReference type="AlphaFoldDB" id="A0A284RN49"/>
<name>A0A284RN49_ARMOS</name>
<dbReference type="PANTHER" id="PTHR46411">
    <property type="entry name" value="FAMILY ATPASE, PUTATIVE-RELATED"/>
    <property type="match status" value="1"/>
</dbReference>
<dbReference type="EMBL" id="FUEG01000011">
    <property type="protein sequence ID" value="SJL10168.1"/>
    <property type="molecule type" value="Genomic_DNA"/>
</dbReference>
<organism evidence="3 4">
    <name type="scientific">Armillaria ostoyae</name>
    <name type="common">Armillaria root rot fungus</name>
    <dbReference type="NCBI Taxonomy" id="47428"/>
    <lineage>
        <taxon>Eukaryota</taxon>
        <taxon>Fungi</taxon>
        <taxon>Dikarya</taxon>
        <taxon>Basidiomycota</taxon>
        <taxon>Agaricomycotina</taxon>
        <taxon>Agaricomycetes</taxon>
        <taxon>Agaricomycetidae</taxon>
        <taxon>Agaricales</taxon>
        <taxon>Marasmiineae</taxon>
        <taxon>Physalacriaceae</taxon>
        <taxon>Armillaria</taxon>
    </lineage>
</organism>
<evidence type="ECO:0000259" key="2">
    <source>
        <dbReference type="SMART" id="SM00382"/>
    </source>
</evidence>
<feature type="compositionally biased region" description="Low complexity" evidence="1">
    <location>
        <begin position="55"/>
        <end position="64"/>
    </location>
</feature>
<proteinExistence type="predicted"/>
<dbReference type="InterPro" id="IPR003593">
    <property type="entry name" value="AAA+_ATPase"/>
</dbReference>
<feature type="domain" description="AAA+ ATPase" evidence="2">
    <location>
        <begin position="490"/>
        <end position="615"/>
    </location>
</feature>
<dbReference type="OrthoDB" id="10042665at2759"/>
<dbReference type="InterPro" id="IPR054289">
    <property type="entry name" value="DUF7025"/>
</dbReference>